<accession>A0A6N4X707</accession>
<evidence type="ECO:0000313" key="1">
    <source>
        <dbReference type="EMBL" id="CAA7196848.1"/>
    </source>
</evidence>
<dbReference type="Proteomes" id="UP000445144">
    <property type="component" value="Unassembled WGS sequence"/>
</dbReference>
<gene>
    <name evidence="1" type="ORF">CHRY9293_02914</name>
</gene>
<keyword evidence="2" id="KW-1185">Reference proteome</keyword>
<name>A0A6N4X707_9FLAO</name>
<dbReference type="RefSeq" id="WP_162033595.1">
    <property type="nucleotide sequence ID" value="NZ_CACVBR010000032.1"/>
</dbReference>
<proteinExistence type="predicted"/>
<dbReference type="AlphaFoldDB" id="A0A6N4X707"/>
<dbReference type="EMBL" id="CACVBR010000032">
    <property type="protein sequence ID" value="CAA7196848.1"/>
    <property type="molecule type" value="Genomic_DNA"/>
</dbReference>
<protein>
    <submittedName>
        <fullName evidence="1">Uncharacterized protein</fullName>
    </submittedName>
</protein>
<reference evidence="1 2" key="1">
    <citation type="submission" date="2020-01" db="EMBL/GenBank/DDBJ databases">
        <authorList>
            <person name="Rodrigo-Torres L."/>
            <person name="Arahal R. D."/>
            <person name="Lucena T."/>
        </authorList>
    </citation>
    <scope>NUCLEOTIDE SEQUENCE [LARGE SCALE GENOMIC DNA]</scope>
    <source>
        <strain evidence="1 2">CECT 9293</strain>
    </source>
</reference>
<evidence type="ECO:0000313" key="2">
    <source>
        <dbReference type="Proteomes" id="UP000445144"/>
    </source>
</evidence>
<sequence>MKGLTADQIYPSVMFQINQVQDPSERQKLETMILGAVESKLRRKARISAQLDKIPRYQYNQKTIKKIK</sequence>
<organism evidence="1 2">
    <name type="scientific">Chryseobacterium potabilaquae</name>
    <dbReference type="NCBI Taxonomy" id="2675057"/>
    <lineage>
        <taxon>Bacteria</taxon>
        <taxon>Pseudomonadati</taxon>
        <taxon>Bacteroidota</taxon>
        <taxon>Flavobacteriia</taxon>
        <taxon>Flavobacteriales</taxon>
        <taxon>Weeksellaceae</taxon>
        <taxon>Chryseobacterium group</taxon>
        <taxon>Chryseobacterium</taxon>
    </lineage>
</organism>